<keyword evidence="1" id="KW-0547">Nucleotide-binding</keyword>
<proteinExistence type="predicted"/>
<dbReference type="EMBL" id="JACHWR010000015">
    <property type="protein sequence ID" value="MBB3045638.1"/>
    <property type="molecule type" value="Genomic_DNA"/>
</dbReference>
<sequence>MPDELSDDLRADAEGFIAALPASVTMPAGAGKTHLLAATARVLADAGAKVLVLTHTHAGLHAIRGRLKRFGVSTAQCQVSTITSFAITLARPYPTLGGVRVPATPDMDDATLYVAAATAVATSEHIRKVLAASYTHVLVDEYQDCSEGQHAFVLAIKAAISQVGVLGDPFQAIFGFKEQLPDWEREVLTEFPDHPIDPQPRRWDDHNQALGAWLHGTVRKAMHPRSLKFAGVKFPDGVTFRNTVGDYPAIFSEARRDRPKSESVLIITARASSARTLAGRLGGSFKMMEEVAGNFMVKALEALVAAEPDAYALWLFDLMKACACGHAGLDKNTVRKRYVENRSSAGLTRVGFEPALAAFDRLVAEPTLANLVLGMDQLLTSRGMALHSSEAWLDIQAAIRGAVAAGDDKSVLLDELAKARENVRHTGRRNRNRVISRTLLVKGLEFDHVVIADIADHTEVHDLYVALTRARKTITILGTKDEIELKPSPNGPKK</sequence>
<keyword evidence="7" id="KW-1185">Reference proteome</keyword>
<accession>A0A7W4W1A7</accession>
<keyword evidence="2" id="KW-0378">Hydrolase</keyword>
<dbReference type="Pfam" id="PF00580">
    <property type="entry name" value="UvrD-helicase"/>
    <property type="match status" value="1"/>
</dbReference>
<dbReference type="PANTHER" id="PTHR11070:SF2">
    <property type="entry name" value="ATP-DEPENDENT DNA HELICASE SRS2"/>
    <property type="match status" value="1"/>
</dbReference>
<evidence type="ECO:0000313" key="6">
    <source>
        <dbReference type="EMBL" id="MBB3045638.1"/>
    </source>
</evidence>
<dbReference type="AlphaFoldDB" id="A0A7W4W1A7"/>
<evidence type="ECO:0000259" key="5">
    <source>
        <dbReference type="Pfam" id="PF00580"/>
    </source>
</evidence>
<gene>
    <name evidence="6" type="ORF">FHU40_005498</name>
</gene>
<evidence type="ECO:0000256" key="3">
    <source>
        <dbReference type="ARBA" id="ARBA00022806"/>
    </source>
</evidence>
<evidence type="ECO:0000256" key="1">
    <source>
        <dbReference type="ARBA" id="ARBA00022741"/>
    </source>
</evidence>
<dbReference type="Proteomes" id="UP000589626">
    <property type="component" value="Unassembled WGS sequence"/>
</dbReference>
<comment type="caution">
    <text evidence="6">The sequence shown here is derived from an EMBL/GenBank/DDBJ whole genome shotgun (WGS) entry which is preliminary data.</text>
</comment>
<reference evidence="6 7" key="1">
    <citation type="submission" date="2020-08" db="EMBL/GenBank/DDBJ databases">
        <title>Sequencing the genomes of 1000 actinobacteria strains.</title>
        <authorList>
            <person name="Klenk H.-P."/>
        </authorList>
    </citation>
    <scope>NUCLEOTIDE SEQUENCE [LARGE SCALE GENOMIC DNA]</scope>
    <source>
        <strain evidence="6 7">DSM 105498</strain>
    </source>
</reference>
<evidence type="ECO:0000313" key="7">
    <source>
        <dbReference type="Proteomes" id="UP000589626"/>
    </source>
</evidence>
<dbReference type="PANTHER" id="PTHR11070">
    <property type="entry name" value="UVRD / RECB / PCRA DNA HELICASE FAMILY MEMBER"/>
    <property type="match status" value="1"/>
</dbReference>
<name>A0A7W4W1A7_9ACTN</name>
<dbReference type="GO" id="GO:0003677">
    <property type="term" value="F:DNA binding"/>
    <property type="evidence" value="ECO:0007669"/>
    <property type="project" value="InterPro"/>
</dbReference>
<dbReference type="InterPro" id="IPR000212">
    <property type="entry name" value="DNA_helicase_UvrD/REP"/>
</dbReference>
<dbReference type="GO" id="GO:0005524">
    <property type="term" value="F:ATP binding"/>
    <property type="evidence" value="ECO:0007669"/>
    <property type="project" value="UniProtKB-KW"/>
</dbReference>
<keyword evidence="4" id="KW-0067">ATP-binding</keyword>
<dbReference type="Gene3D" id="3.40.50.300">
    <property type="entry name" value="P-loop containing nucleotide triphosphate hydrolases"/>
    <property type="match status" value="2"/>
</dbReference>
<dbReference type="InterPro" id="IPR014016">
    <property type="entry name" value="UvrD-like_ATP-bd"/>
</dbReference>
<keyword evidence="3" id="KW-0347">Helicase</keyword>
<protein>
    <recommendedName>
        <fullName evidence="5">UvrD-like helicase ATP-binding domain-containing protein</fullName>
    </recommendedName>
</protein>
<dbReference type="InterPro" id="IPR027417">
    <property type="entry name" value="P-loop_NTPase"/>
</dbReference>
<dbReference type="RefSeq" id="WP_183595604.1">
    <property type="nucleotide sequence ID" value="NZ_JACHWR010000015.1"/>
</dbReference>
<dbReference type="SUPFAM" id="SSF52540">
    <property type="entry name" value="P-loop containing nucleoside triphosphate hydrolases"/>
    <property type="match status" value="1"/>
</dbReference>
<dbReference type="GO" id="GO:0000725">
    <property type="term" value="P:recombinational repair"/>
    <property type="evidence" value="ECO:0007669"/>
    <property type="project" value="TreeGrafter"/>
</dbReference>
<dbReference type="GO" id="GO:0016787">
    <property type="term" value="F:hydrolase activity"/>
    <property type="evidence" value="ECO:0007669"/>
    <property type="project" value="UniProtKB-KW"/>
</dbReference>
<feature type="domain" description="UvrD-like helicase ATP-binding" evidence="5">
    <location>
        <begin position="108"/>
        <end position="178"/>
    </location>
</feature>
<dbReference type="GO" id="GO:0043138">
    <property type="term" value="F:3'-5' DNA helicase activity"/>
    <property type="evidence" value="ECO:0007669"/>
    <property type="project" value="TreeGrafter"/>
</dbReference>
<evidence type="ECO:0000256" key="2">
    <source>
        <dbReference type="ARBA" id="ARBA00022801"/>
    </source>
</evidence>
<evidence type="ECO:0000256" key="4">
    <source>
        <dbReference type="ARBA" id="ARBA00022840"/>
    </source>
</evidence>
<organism evidence="6 7">
    <name type="scientific">Nocardioides soli</name>
    <dbReference type="NCBI Taxonomy" id="1036020"/>
    <lineage>
        <taxon>Bacteria</taxon>
        <taxon>Bacillati</taxon>
        <taxon>Actinomycetota</taxon>
        <taxon>Actinomycetes</taxon>
        <taxon>Propionibacteriales</taxon>
        <taxon>Nocardioidaceae</taxon>
        <taxon>Nocardioides</taxon>
    </lineage>
</organism>